<gene>
    <name evidence="1" type="ORF">EPJ72_01105</name>
</gene>
<sequence length="76" mass="9217">MKFILIIQMMNIMFLYILEKGNVIKISDKLNIFLQNILYNYDDFDKNYSNNYDELNLVLKNKDALINKNIEMKFQE</sequence>
<evidence type="ECO:0000313" key="1">
    <source>
        <dbReference type="EMBL" id="TXJ46845.1"/>
    </source>
</evidence>
<accession>A0A5C8F9A6</accession>
<dbReference type="Proteomes" id="UP000323176">
    <property type="component" value="Unassembled WGS sequence"/>
</dbReference>
<dbReference type="AlphaFoldDB" id="A0A5C8F9A6"/>
<name>A0A5C8F9A6_BRAPL</name>
<proteinExistence type="predicted"/>
<evidence type="ECO:0000313" key="2">
    <source>
        <dbReference type="Proteomes" id="UP000323176"/>
    </source>
</evidence>
<comment type="caution">
    <text evidence="1">The sequence shown here is derived from an EMBL/GenBank/DDBJ whole genome shotgun (WGS) entry which is preliminary data.</text>
</comment>
<reference evidence="1 2" key="1">
    <citation type="journal article" date="1992" name="Lakartidningen">
        <title>[Penicillin V and not amoxicillin is the first choice preparation in acute otitis].</title>
        <authorList>
            <person name="Kamme C."/>
            <person name="Lundgren K."/>
            <person name="Prellner K."/>
        </authorList>
    </citation>
    <scope>NUCLEOTIDE SEQUENCE [LARGE SCALE GENOMIC DNA]</scope>
    <source>
        <strain evidence="1 2">PC5538III-hc</strain>
    </source>
</reference>
<dbReference type="EMBL" id="SAXY01000010">
    <property type="protein sequence ID" value="TXJ46845.1"/>
    <property type="molecule type" value="Genomic_DNA"/>
</dbReference>
<dbReference type="OrthoDB" id="9915786at2"/>
<protein>
    <submittedName>
        <fullName evidence="1">Uncharacterized protein</fullName>
    </submittedName>
</protein>
<organism evidence="1 2">
    <name type="scientific">Brachyspira pilosicoli</name>
    <name type="common">Serpulina pilosicoli</name>
    <dbReference type="NCBI Taxonomy" id="52584"/>
    <lineage>
        <taxon>Bacteria</taxon>
        <taxon>Pseudomonadati</taxon>
        <taxon>Spirochaetota</taxon>
        <taxon>Spirochaetia</taxon>
        <taxon>Brachyspirales</taxon>
        <taxon>Brachyspiraceae</taxon>
        <taxon>Brachyspira</taxon>
    </lineage>
</organism>